<gene>
    <name evidence="2" type="ordered locus">Fraau_0318</name>
</gene>
<dbReference type="PANTHER" id="PTHR38442:SF1">
    <property type="entry name" value="INNER MEMBRANE PROTEIN"/>
    <property type="match status" value="1"/>
</dbReference>
<accession>H8L310</accession>
<dbReference type="GO" id="GO:0005886">
    <property type="term" value="C:plasma membrane"/>
    <property type="evidence" value="ECO:0007669"/>
    <property type="project" value="TreeGrafter"/>
</dbReference>
<organism evidence="2 3">
    <name type="scientific">Frateuria aurantia (strain ATCC 33424 / DSM 6220 / KCTC 2777 / LMG 1558 / NBRC 3245 / NCIMB 13370)</name>
    <name type="common">Acetobacter aurantius</name>
    <dbReference type="NCBI Taxonomy" id="767434"/>
    <lineage>
        <taxon>Bacteria</taxon>
        <taxon>Pseudomonadati</taxon>
        <taxon>Pseudomonadota</taxon>
        <taxon>Gammaproteobacteria</taxon>
        <taxon>Lysobacterales</taxon>
        <taxon>Rhodanobacteraceae</taxon>
        <taxon>Frateuria</taxon>
    </lineage>
</organism>
<keyword evidence="1" id="KW-0472">Membrane</keyword>
<dbReference type="HOGENOM" id="CLU_036718_2_0_6"/>
<keyword evidence="3" id="KW-1185">Reference proteome</keyword>
<keyword evidence="1" id="KW-0812">Transmembrane</keyword>
<dbReference type="eggNOG" id="COG2733">
    <property type="taxonomic scope" value="Bacteria"/>
</dbReference>
<keyword evidence="1" id="KW-1133">Transmembrane helix</keyword>
<feature type="transmembrane region" description="Helical" evidence="1">
    <location>
        <begin position="47"/>
        <end position="69"/>
    </location>
</feature>
<sequence length="427" mass="48287">MAVESPQARELRHTRRIAGSLLLLAGLCLALGMTAQAWHPGWPWQALVAVSEAALVGGLADWFAVVALFRHPLGLRWIPHTAIIPRKKNALGRSLAGFICRHFLSDAQIVSQLQRYDPAARLAAALIDPARARFWHRLLQGLSPHLVRLLDQPALRQLMLQTARQRLGRLELAPLLGRGLGLLTRDGRHRELVNSVLSDAANLLQQPATRALLADKVANEVWAVFRWLNVEERIARSMAERLTEATRQLLLDMMGDPQHPFRRRLDGHLRHLIMRLRDDPSLARRMNRMRDQLLDHPELAGYLQNLWDEGLRRLGQDLAADDSRIAAHLQQATAALGRQLGEDAELQQQFNQWCIQTLPALLGPYRPAIEQFIVQRVERWSADELSRELELAVGRDLQYIRYNGTLVGGLIGGLLFALARLLHLIFH</sequence>
<dbReference type="PANTHER" id="PTHR38442">
    <property type="entry name" value="INNER MEMBRANE PROTEIN-RELATED"/>
    <property type="match status" value="1"/>
</dbReference>
<dbReference type="Proteomes" id="UP000005234">
    <property type="component" value="Chromosome"/>
</dbReference>
<dbReference type="STRING" id="767434.Fraau_0318"/>
<evidence type="ECO:0000313" key="2">
    <source>
        <dbReference type="EMBL" id="AFC84808.1"/>
    </source>
</evidence>
<feature type="transmembrane region" description="Helical" evidence="1">
    <location>
        <begin position="405"/>
        <end position="426"/>
    </location>
</feature>
<dbReference type="Pfam" id="PF04286">
    <property type="entry name" value="DUF445"/>
    <property type="match status" value="1"/>
</dbReference>
<evidence type="ECO:0000256" key="1">
    <source>
        <dbReference type="SAM" id="Phobius"/>
    </source>
</evidence>
<dbReference type="AlphaFoldDB" id="H8L310"/>
<protein>
    <submittedName>
        <fullName evidence="2">Putative membrane protein</fullName>
    </submittedName>
</protein>
<dbReference type="KEGG" id="fau:Fraau_0318"/>
<dbReference type="InterPro" id="IPR007383">
    <property type="entry name" value="DUF445"/>
</dbReference>
<evidence type="ECO:0000313" key="3">
    <source>
        <dbReference type="Proteomes" id="UP000005234"/>
    </source>
</evidence>
<dbReference type="EMBL" id="CP003350">
    <property type="protein sequence ID" value="AFC84808.1"/>
    <property type="molecule type" value="Genomic_DNA"/>
</dbReference>
<proteinExistence type="predicted"/>
<reference evidence="2" key="1">
    <citation type="submission" date="2012-02" db="EMBL/GenBank/DDBJ databases">
        <title>The complete genome of Frateuria aurantia DSM 6220.</title>
        <authorList>
            <consortium name="US DOE Joint Genome Institute (JGI-PGF)"/>
            <person name="Lucas S."/>
            <person name="Copeland A."/>
            <person name="Lapidus A."/>
            <person name="Glavina del Rio T."/>
            <person name="Dalin E."/>
            <person name="Tice H."/>
            <person name="Bruce D."/>
            <person name="Goodwin L."/>
            <person name="Pitluck S."/>
            <person name="Peters L."/>
            <person name="Ovchinnikova G."/>
            <person name="Teshima H."/>
            <person name="Kyrpides N."/>
            <person name="Mavromatis K."/>
            <person name="Ivanova N."/>
            <person name="Brettin T."/>
            <person name="Detter J.C."/>
            <person name="Han C."/>
            <person name="Larimer F."/>
            <person name="Land M."/>
            <person name="Hauser L."/>
            <person name="Markowitz V."/>
            <person name="Cheng J.-F."/>
            <person name="Hugenholtz P."/>
            <person name="Woyke T."/>
            <person name="Wu D."/>
            <person name="Brambilla E."/>
            <person name="Klenk H.-P."/>
            <person name="Eisen J.A."/>
        </authorList>
    </citation>
    <scope>NUCLEOTIDE SEQUENCE</scope>
    <source>
        <strain evidence="2">DSM 6220</strain>
    </source>
</reference>
<name>H8L310_FRAAD</name>